<dbReference type="GO" id="GO:0004190">
    <property type="term" value="F:aspartic-type endopeptidase activity"/>
    <property type="evidence" value="ECO:0007669"/>
    <property type="project" value="InterPro"/>
</dbReference>
<feature type="transmembrane region" description="Helical" evidence="1">
    <location>
        <begin position="93"/>
        <end position="115"/>
    </location>
</feature>
<reference evidence="3 4" key="1">
    <citation type="submission" date="2018-01" db="EMBL/GenBank/DDBJ databases">
        <title>Whole genome analyses suggest that Burkholderia sensu lato contains two further novel genera in the rhizoxinica-symbiotica group Mycetohabitans gen. nov., and Trinickia gen. nov.: implications for the evolution of diazotrophy and nodulation in the Burkholderiaceae.</title>
        <authorList>
            <person name="Estrada-de los Santos P."/>
            <person name="Palmer M."/>
            <person name="Chavez-Ramirez B."/>
            <person name="Beukes C."/>
            <person name="Steenkamp E.T."/>
            <person name="Hirsch A.M."/>
            <person name="Manyaka P."/>
            <person name="Maluk M."/>
            <person name="Lafos M."/>
            <person name="Crook M."/>
            <person name="Gross E."/>
            <person name="Simon M.F."/>
            <person name="Bueno dos Reis Junior F."/>
            <person name="Poole P.S."/>
            <person name="Venter S.N."/>
            <person name="James E.K."/>
        </authorList>
    </citation>
    <scope>NUCLEOTIDE SEQUENCE [LARGE SCALE GENOMIC DNA]</scope>
    <source>
        <strain evidence="3 4">GP25-8</strain>
    </source>
</reference>
<dbReference type="InterPro" id="IPR000045">
    <property type="entry name" value="Prepilin_IV_endopep_pep"/>
</dbReference>
<dbReference type="RefSeq" id="WP_102608923.1">
    <property type="nucleotide sequence ID" value="NZ_CADIKD010000020.1"/>
</dbReference>
<name>A0A2N7WAW0_9BURK</name>
<dbReference type="Pfam" id="PF01478">
    <property type="entry name" value="Peptidase_A24"/>
    <property type="match status" value="1"/>
</dbReference>
<evidence type="ECO:0000256" key="1">
    <source>
        <dbReference type="SAM" id="Phobius"/>
    </source>
</evidence>
<dbReference type="EMBL" id="PNYB01000004">
    <property type="protein sequence ID" value="PMS26534.1"/>
    <property type="molecule type" value="Genomic_DNA"/>
</dbReference>
<proteinExistence type="predicted"/>
<keyword evidence="1" id="KW-0472">Membrane</keyword>
<dbReference type="Gene3D" id="1.20.120.1220">
    <property type="match status" value="1"/>
</dbReference>
<keyword evidence="4" id="KW-1185">Reference proteome</keyword>
<feature type="transmembrane region" description="Helical" evidence="1">
    <location>
        <begin position="28"/>
        <end position="46"/>
    </location>
</feature>
<feature type="domain" description="Prepilin type IV endopeptidase peptidase" evidence="2">
    <location>
        <begin position="7"/>
        <end position="110"/>
    </location>
</feature>
<comment type="caution">
    <text evidence="3">The sequence shown here is derived from an EMBL/GenBank/DDBJ whole genome shotgun (WGS) entry which is preliminary data.</text>
</comment>
<organism evidence="3 4">
    <name type="scientific">Trinickia soli</name>
    <dbReference type="NCBI Taxonomy" id="380675"/>
    <lineage>
        <taxon>Bacteria</taxon>
        <taxon>Pseudomonadati</taxon>
        <taxon>Pseudomonadota</taxon>
        <taxon>Betaproteobacteria</taxon>
        <taxon>Burkholderiales</taxon>
        <taxon>Burkholderiaceae</taxon>
        <taxon>Trinickia</taxon>
    </lineage>
</organism>
<evidence type="ECO:0000313" key="3">
    <source>
        <dbReference type="EMBL" id="PMS26534.1"/>
    </source>
</evidence>
<feature type="transmembrane region" description="Helical" evidence="1">
    <location>
        <begin position="136"/>
        <end position="153"/>
    </location>
</feature>
<dbReference type="Proteomes" id="UP000235347">
    <property type="component" value="Unassembled WGS sequence"/>
</dbReference>
<feature type="transmembrane region" description="Helical" evidence="1">
    <location>
        <begin position="53"/>
        <end position="73"/>
    </location>
</feature>
<accession>A0A2N7WAW0</accession>
<sequence>MFLINALASALLAMLALSDLRQRRLPNAMVAGFAALYFAHAWSGGASRVEIETHLATGAAALVLAALMFRFGWLAGGDAKLFAAVFLWTDLPHATTVFFIVSFIGLMLAVAQFAWRLVERARAAVSDQGWLSPARGVPYGVALAAGGIAAVWLPRVAPHALRLQHAAWPLLSHARLT</sequence>
<evidence type="ECO:0000259" key="2">
    <source>
        <dbReference type="Pfam" id="PF01478"/>
    </source>
</evidence>
<evidence type="ECO:0000313" key="4">
    <source>
        <dbReference type="Proteomes" id="UP000235347"/>
    </source>
</evidence>
<keyword evidence="1" id="KW-1133">Transmembrane helix</keyword>
<gene>
    <name evidence="3" type="ORF">C0Z19_06180</name>
</gene>
<dbReference type="GO" id="GO:0016020">
    <property type="term" value="C:membrane"/>
    <property type="evidence" value="ECO:0007669"/>
    <property type="project" value="InterPro"/>
</dbReference>
<keyword evidence="1" id="KW-0812">Transmembrane</keyword>
<protein>
    <recommendedName>
        <fullName evidence="2">Prepilin type IV endopeptidase peptidase domain-containing protein</fullName>
    </recommendedName>
</protein>
<dbReference type="AlphaFoldDB" id="A0A2N7WAW0"/>